<dbReference type="InterPro" id="IPR037218">
    <property type="entry name" value="PTPA_sf"/>
</dbReference>
<organism evidence="9 10">
    <name type="scientific">Sphagnum troendelagicum</name>
    <dbReference type="NCBI Taxonomy" id="128251"/>
    <lineage>
        <taxon>Eukaryota</taxon>
        <taxon>Viridiplantae</taxon>
        <taxon>Streptophyta</taxon>
        <taxon>Embryophyta</taxon>
        <taxon>Bryophyta</taxon>
        <taxon>Sphagnophytina</taxon>
        <taxon>Sphagnopsida</taxon>
        <taxon>Sphagnales</taxon>
        <taxon>Sphagnaceae</taxon>
        <taxon>Sphagnum</taxon>
    </lineage>
</organism>
<dbReference type="Gene3D" id="1.20.120.1150">
    <property type="match status" value="1"/>
</dbReference>
<feature type="compositionally biased region" description="Gly residues" evidence="8">
    <location>
        <begin position="90"/>
        <end position="111"/>
    </location>
</feature>
<evidence type="ECO:0000256" key="4">
    <source>
        <dbReference type="ARBA" id="ARBA00022490"/>
    </source>
</evidence>
<evidence type="ECO:0000256" key="5">
    <source>
        <dbReference type="ARBA" id="ARBA00023110"/>
    </source>
</evidence>
<dbReference type="CDD" id="cd04087">
    <property type="entry name" value="PTPA"/>
    <property type="match status" value="1"/>
</dbReference>
<dbReference type="InterPro" id="IPR004327">
    <property type="entry name" value="Phstyr_phstse_ac"/>
</dbReference>
<comment type="subcellular location">
    <subcellularLocation>
        <location evidence="2 7">Cytoplasm</location>
    </subcellularLocation>
</comment>
<evidence type="ECO:0000256" key="3">
    <source>
        <dbReference type="ARBA" id="ARBA00011019"/>
    </source>
</evidence>
<keyword evidence="5 7" id="KW-0697">Rotamase</keyword>
<keyword evidence="4 7" id="KW-0963">Cytoplasm</keyword>
<evidence type="ECO:0000256" key="8">
    <source>
        <dbReference type="SAM" id="MobiDB-lite"/>
    </source>
</evidence>
<proteinExistence type="inferred from homology"/>
<protein>
    <recommendedName>
        <fullName evidence="7">Serine/threonine-protein phosphatase 2A activator</fullName>
        <ecNumber evidence="7">5.2.1.8</ecNumber>
    </recommendedName>
    <alternativeName>
        <fullName evidence="7">Phosphotyrosyl phosphatase activator</fullName>
    </alternativeName>
</protein>
<feature type="region of interest" description="Disordered" evidence="8">
    <location>
        <begin position="37"/>
        <end position="154"/>
    </location>
</feature>
<evidence type="ECO:0000256" key="6">
    <source>
        <dbReference type="ARBA" id="ARBA00023235"/>
    </source>
</evidence>
<sequence>MPSPALPSPCPLLPCPNLPRLCPLPGPCCPPLLAPPRPVLHRALPSPTSQNTPQGTGANGITPESPEEDRTNDLQPLEELGTTSPKLFSSGGGGDYVSGDEGGGGGGGGGETKQRPSLASTTASSPGTNKNPSLSMRMPAPPTSPPPPPQMQTPVAYPDMGNLGFNMGSVRGSNLTLAALAPVPQPRAVPVVQSPYAFQVPRKRINNPSDIEHFQQSEGGKTFLGFVAALSDSVKGKKLSDYCRQSPMVVSIGKILSEMSSWVDQLPPKQQPARYGNPTFREWQTWLEERGPSLIAQILPDSMKLGVMELFPYFADSFGNATRIDYGTGHEANFAAWLTCLARLGLVNEDDYQALVTHVFVQYLDLMRKLQTTYWLEPAGSHGVWGLDDYHFLPFIFGSAQLVDHRYMKPKSIHNPDILENFSHEFMYLGCVEFVKRVKKGALAEHSPMLDDISAVPSWSKVNSGMLKMYKAEVLEKVPIMQHFLFGSLIKW</sequence>
<evidence type="ECO:0000256" key="2">
    <source>
        <dbReference type="ARBA" id="ARBA00004496"/>
    </source>
</evidence>
<evidence type="ECO:0000256" key="1">
    <source>
        <dbReference type="ARBA" id="ARBA00000971"/>
    </source>
</evidence>
<feature type="compositionally biased region" description="Pro residues" evidence="8">
    <location>
        <begin position="139"/>
        <end position="151"/>
    </location>
</feature>
<gene>
    <name evidence="9" type="ORF">CSSPTR1EN2_LOCUS13655</name>
</gene>
<comment type="catalytic activity">
    <reaction evidence="1 7">
        <text>[protein]-peptidylproline (omega=180) = [protein]-peptidylproline (omega=0)</text>
        <dbReference type="Rhea" id="RHEA:16237"/>
        <dbReference type="Rhea" id="RHEA-COMP:10747"/>
        <dbReference type="Rhea" id="RHEA-COMP:10748"/>
        <dbReference type="ChEBI" id="CHEBI:83833"/>
        <dbReference type="ChEBI" id="CHEBI:83834"/>
        <dbReference type="EC" id="5.2.1.8"/>
    </reaction>
</comment>
<dbReference type="PANTHER" id="PTHR10012">
    <property type="entry name" value="SERINE/THREONINE-PROTEIN PHOSPHATASE 2A REGULATORY SUBUNIT B"/>
    <property type="match status" value="1"/>
</dbReference>
<comment type="function">
    <text evidence="7">PPIases accelerate the folding of proteins. It catalyzes the cis-trans isomerization of proline imidic peptide bonds in oligopeptides.</text>
</comment>
<dbReference type="Pfam" id="PF03095">
    <property type="entry name" value="PTPA"/>
    <property type="match status" value="1"/>
</dbReference>
<accession>A0ABP0UB18</accession>
<dbReference type="PANTHER" id="PTHR10012:SF0">
    <property type="entry name" value="SERINE_THREONINE-PROTEIN PHOSPHATASE 2A ACTIVATOR"/>
    <property type="match status" value="1"/>
</dbReference>
<name>A0ABP0UB18_9BRYO</name>
<reference evidence="9" key="1">
    <citation type="submission" date="2024-02" db="EMBL/GenBank/DDBJ databases">
        <authorList>
            <consortium name="ELIXIR-Norway"/>
            <consortium name="Elixir Norway"/>
        </authorList>
    </citation>
    <scope>NUCLEOTIDE SEQUENCE</scope>
</reference>
<dbReference type="EC" id="5.2.1.8" evidence="7"/>
<dbReference type="SUPFAM" id="SSF140984">
    <property type="entry name" value="PTPA-like"/>
    <property type="match status" value="1"/>
</dbReference>
<feature type="compositionally biased region" description="Polar residues" evidence="8">
    <location>
        <begin position="46"/>
        <end position="56"/>
    </location>
</feature>
<keyword evidence="6 7" id="KW-0413">Isomerase</keyword>
<keyword evidence="10" id="KW-1185">Reference proteome</keyword>
<dbReference type="EMBL" id="OZ019894">
    <property type="protein sequence ID" value="CAK9216807.1"/>
    <property type="molecule type" value="Genomic_DNA"/>
</dbReference>
<comment type="similarity">
    <text evidence="3 7">Belongs to the PTPA-type PPIase family.</text>
</comment>
<evidence type="ECO:0000313" key="9">
    <source>
        <dbReference type="EMBL" id="CAK9216807.1"/>
    </source>
</evidence>
<evidence type="ECO:0000313" key="10">
    <source>
        <dbReference type="Proteomes" id="UP001497512"/>
    </source>
</evidence>
<dbReference type="Proteomes" id="UP001497512">
    <property type="component" value="Chromosome 2"/>
</dbReference>
<feature type="compositionally biased region" description="Polar residues" evidence="8">
    <location>
        <begin position="115"/>
        <end position="134"/>
    </location>
</feature>
<dbReference type="InterPro" id="IPR043170">
    <property type="entry name" value="PTPA_C_lid"/>
</dbReference>
<evidence type="ECO:0000256" key="7">
    <source>
        <dbReference type="RuleBase" id="RU361210"/>
    </source>
</evidence>